<evidence type="ECO:0008006" key="4">
    <source>
        <dbReference type="Google" id="ProtNLM"/>
    </source>
</evidence>
<organism evidence="2 3">
    <name type="scientific">Tsuneonella dongtanensis</name>
    <dbReference type="NCBI Taxonomy" id="692370"/>
    <lineage>
        <taxon>Bacteria</taxon>
        <taxon>Pseudomonadati</taxon>
        <taxon>Pseudomonadota</taxon>
        <taxon>Alphaproteobacteria</taxon>
        <taxon>Sphingomonadales</taxon>
        <taxon>Erythrobacteraceae</taxon>
        <taxon>Tsuneonella</taxon>
    </lineage>
</organism>
<dbReference type="OrthoDB" id="237393at2"/>
<dbReference type="RefSeq" id="WP_067676986.1">
    <property type="nucleotide sequence ID" value="NZ_CP016591.1"/>
</dbReference>
<dbReference type="Proteomes" id="UP000092932">
    <property type="component" value="Chromosome"/>
</dbReference>
<dbReference type="PANTHER" id="PTHR41339:SF1">
    <property type="entry name" value="SECRETED PROTEIN"/>
    <property type="match status" value="1"/>
</dbReference>
<feature type="signal peptide" evidence="1">
    <location>
        <begin position="1"/>
        <end position="21"/>
    </location>
</feature>
<dbReference type="STRING" id="692370.A6F68_00990"/>
<evidence type="ECO:0000256" key="1">
    <source>
        <dbReference type="SAM" id="SignalP"/>
    </source>
</evidence>
<sequence length="530" mass="54017">MQKFQGLVLAGCSALALTACGADDVVAPGGPIIVNPAPAPTPTPTSVPGGSVTAAASCTPGTTDGGTVALQNSRGTVRNCVVPSLISGTLTLSGRRADGIMYSMSGRTDVGRDVDLTGGAAATLNVLPGVTVFAATRETTLVVNRGSRLNADGTQAQPIIFTALANLTGAGLTEATDNLWGGLIINGRAPVSDCDPTVSTSTTGGAAGCWRKAEGVAQDTLFGGNVANDSSGTLRYVQVNFTGVGSGGSEIQGITTGGVGSGTVMSYLQIHNSLDDGIESFGGTQNMDHLVMTGIADDSLDTDNGYIGSVQFLFAARRANGTVGDSIGGQNMLEIDSSAANDASPRQYLKLANFTLLQTTPNEPAIRLRGGADIDFVNGIVVARVGGTQGCLDVDNAETVQAAGTYNGTADRGPPRFLSVVFDCQVLIDADSDTFEETALSNAANSNVTRAFTNTLQFLTGSSVGRIANGSNESAVVAATGLGSISSFFQQVNYIGAFSGPSDTWTRDWTCNSDVADLRGALACTDIRVF</sequence>
<protein>
    <recommendedName>
        <fullName evidence="4">Lipoprotein</fullName>
    </recommendedName>
</protein>
<accession>A0A1B2ABT9</accession>
<evidence type="ECO:0000313" key="3">
    <source>
        <dbReference type="Proteomes" id="UP000092932"/>
    </source>
</evidence>
<dbReference type="KEGG" id="ado:A6F68_00990"/>
<gene>
    <name evidence="2" type="ORF">A6F68_00990</name>
</gene>
<dbReference type="PATRIC" id="fig|692370.5.peg.1005"/>
<reference evidence="2 3" key="1">
    <citation type="submission" date="2016-07" db="EMBL/GenBank/DDBJ databases">
        <title>Complete genome sequence of Altererythrobacter dongtanensis KCTC 22672, a type strain with esterase isolated from tidal flat.</title>
        <authorList>
            <person name="Cheng H."/>
            <person name="Wu Y.-H."/>
            <person name="Zhou P."/>
            <person name="Huo Y.-Y."/>
            <person name="Wang C.-S."/>
            <person name="Xu X.-W."/>
        </authorList>
    </citation>
    <scope>NUCLEOTIDE SEQUENCE [LARGE SCALE GENOMIC DNA]</scope>
    <source>
        <strain evidence="2 3">KCTC 22672</strain>
    </source>
</reference>
<feature type="chain" id="PRO_5008534002" description="Lipoprotein" evidence="1">
    <location>
        <begin position="22"/>
        <end position="530"/>
    </location>
</feature>
<dbReference type="PANTHER" id="PTHR41339">
    <property type="entry name" value="LIPL48"/>
    <property type="match status" value="1"/>
</dbReference>
<keyword evidence="3" id="KW-1185">Reference proteome</keyword>
<dbReference type="EMBL" id="CP016591">
    <property type="protein sequence ID" value="ANY19515.1"/>
    <property type="molecule type" value="Genomic_DNA"/>
</dbReference>
<proteinExistence type="predicted"/>
<name>A0A1B2ABT9_9SPHN</name>
<dbReference type="PROSITE" id="PS51257">
    <property type="entry name" value="PROKAR_LIPOPROTEIN"/>
    <property type="match status" value="1"/>
</dbReference>
<keyword evidence="1" id="KW-0732">Signal</keyword>
<dbReference type="AlphaFoldDB" id="A0A1B2ABT9"/>
<evidence type="ECO:0000313" key="2">
    <source>
        <dbReference type="EMBL" id="ANY19515.1"/>
    </source>
</evidence>